<dbReference type="InterPro" id="IPR013784">
    <property type="entry name" value="Carb-bd-like_fold"/>
</dbReference>
<gene>
    <name evidence="1" type="ORF">LCGC14_2559370</name>
</gene>
<organism evidence="1">
    <name type="scientific">marine sediment metagenome</name>
    <dbReference type="NCBI Taxonomy" id="412755"/>
    <lineage>
        <taxon>unclassified sequences</taxon>
        <taxon>metagenomes</taxon>
        <taxon>ecological metagenomes</taxon>
    </lineage>
</organism>
<evidence type="ECO:0008006" key="2">
    <source>
        <dbReference type="Google" id="ProtNLM"/>
    </source>
</evidence>
<proteinExistence type="predicted"/>
<protein>
    <recommendedName>
        <fullName evidence="2">Rhamnogalacturonan lyase domain-containing protein</fullName>
    </recommendedName>
</protein>
<dbReference type="AlphaFoldDB" id="A0A0F9CWP1"/>
<dbReference type="SUPFAM" id="SSF49452">
    <property type="entry name" value="Starch-binding domain-like"/>
    <property type="match status" value="1"/>
</dbReference>
<evidence type="ECO:0000313" key="1">
    <source>
        <dbReference type="EMBL" id="KKL10086.1"/>
    </source>
</evidence>
<dbReference type="GO" id="GO:0030246">
    <property type="term" value="F:carbohydrate binding"/>
    <property type="evidence" value="ECO:0007669"/>
    <property type="project" value="InterPro"/>
</dbReference>
<name>A0A0F9CWP1_9ZZZZ</name>
<feature type="non-terminal residue" evidence="1">
    <location>
        <position position="1"/>
    </location>
</feature>
<comment type="caution">
    <text evidence="1">The sequence shown here is derived from an EMBL/GenBank/DDBJ whole genome shotgun (WGS) entry which is preliminary data.</text>
</comment>
<dbReference type="EMBL" id="LAZR01042205">
    <property type="protein sequence ID" value="KKL10086.1"/>
    <property type="molecule type" value="Genomic_DNA"/>
</dbReference>
<reference evidence="1" key="1">
    <citation type="journal article" date="2015" name="Nature">
        <title>Complex archaea that bridge the gap between prokaryotes and eukaryotes.</title>
        <authorList>
            <person name="Spang A."/>
            <person name="Saw J.H."/>
            <person name="Jorgensen S.L."/>
            <person name="Zaremba-Niedzwiedzka K."/>
            <person name="Martijn J."/>
            <person name="Lind A.E."/>
            <person name="van Eijk R."/>
            <person name="Schleper C."/>
            <person name="Guy L."/>
            <person name="Ettema T.J."/>
        </authorList>
    </citation>
    <scope>NUCLEOTIDE SEQUENCE</scope>
</reference>
<accession>A0A0F9CWP1</accession>
<sequence>VGAVLMIKDVKAGKRPPPVRPSFMIHHGQFTYPSGVHRAPTGPNYSSFNIAFGPIGERMVFSTGGLFPCEVVLKSAETDKVVFEGTARAYSDPKRPDHVFLATDWMSKPKPVTSDPIRKGGMYVATCRRHAWQSGYLFLVDNPYVCVTTHNSRGRFTIGNIPAGRYTAEVWHQDLQPVRREIEFEVKKDETTQFLVEFKMPEA</sequence>
<dbReference type="Gene3D" id="2.60.40.1120">
    <property type="entry name" value="Carboxypeptidase-like, regulatory domain"/>
    <property type="match status" value="1"/>
</dbReference>